<sequence>MGARGLLVKQFAPCRSGPCAARRCHSIRHANPHSQRLAPLLRGAVAASLWTRRVGGL</sequence>
<dbReference type="AlphaFoldDB" id="A0A6M5YVQ0"/>
<accession>A0A6M5YVQ0</accession>
<evidence type="ECO:0000313" key="2">
    <source>
        <dbReference type="Proteomes" id="UP000503447"/>
    </source>
</evidence>
<keyword evidence="2" id="KW-1185">Reference proteome</keyword>
<gene>
    <name evidence="1" type="ORF">FTUN_5165</name>
</gene>
<dbReference type="Proteomes" id="UP000503447">
    <property type="component" value="Chromosome"/>
</dbReference>
<evidence type="ECO:0000313" key="1">
    <source>
        <dbReference type="EMBL" id="QJW97590.1"/>
    </source>
</evidence>
<protein>
    <submittedName>
        <fullName evidence="1">Uncharacterized protein</fullName>
    </submittedName>
</protein>
<organism evidence="1 2">
    <name type="scientific">Frigoriglobus tundricola</name>
    <dbReference type="NCBI Taxonomy" id="2774151"/>
    <lineage>
        <taxon>Bacteria</taxon>
        <taxon>Pseudomonadati</taxon>
        <taxon>Planctomycetota</taxon>
        <taxon>Planctomycetia</taxon>
        <taxon>Gemmatales</taxon>
        <taxon>Gemmataceae</taxon>
        <taxon>Frigoriglobus</taxon>
    </lineage>
</organism>
<name>A0A6M5YVQ0_9BACT</name>
<reference evidence="2" key="1">
    <citation type="submission" date="2020-05" db="EMBL/GenBank/DDBJ databases">
        <title>Frigoriglobus tundricola gen. nov., sp. nov., a psychrotolerant cellulolytic planctomycete of the family Gemmataceae with two divergent copies of 16S rRNA gene.</title>
        <authorList>
            <person name="Kulichevskaya I.S."/>
            <person name="Ivanova A.A."/>
            <person name="Naumoff D.G."/>
            <person name="Beletsky A.V."/>
            <person name="Rijpstra W.I.C."/>
            <person name="Sinninghe Damste J.S."/>
            <person name="Mardanov A.V."/>
            <person name="Ravin N.V."/>
            <person name="Dedysh S.N."/>
        </authorList>
    </citation>
    <scope>NUCLEOTIDE SEQUENCE [LARGE SCALE GENOMIC DNA]</scope>
    <source>
        <strain evidence="2">PL17</strain>
    </source>
</reference>
<dbReference type="EMBL" id="CP053452">
    <property type="protein sequence ID" value="QJW97590.1"/>
    <property type="molecule type" value="Genomic_DNA"/>
</dbReference>
<dbReference type="KEGG" id="ftj:FTUN_5165"/>
<proteinExistence type="predicted"/>